<dbReference type="PIRSF" id="PIRSF000804">
    <property type="entry name" value="DNA_pol_III_b"/>
    <property type="match status" value="1"/>
</dbReference>
<evidence type="ECO:0000259" key="13">
    <source>
        <dbReference type="Pfam" id="PF02768"/>
    </source>
</evidence>
<dbReference type="SMART" id="SM00480">
    <property type="entry name" value="POL3Bc"/>
    <property type="match status" value="1"/>
</dbReference>
<feature type="domain" description="DNA polymerase III beta sliding clamp N-terminal" evidence="11">
    <location>
        <begin position="1"/>
        <end position="126"/>
    </location>
</feature>
<dbReference type="GO" id="GO:0009360">
    <property type="term" value="C:DNA polymerase III complex"/>
    <property type="evidence" value="ECO:0007669"/>
    <property type="project" value="InterPro"/>
</dbReference>
<keyword evidence="7 10" id="KW-0235">DNA replication</keyword>
<keyword evidence="8 10" id="KW-0239">DNA-directed DNA polymerase</keyword>
<dbReference type="Gene3D" id="3.10.150.10">
    <property type="entry name" value="DNA Polymerase III, subunit A, domain 2"/>
    <property type="match status" value="1"/>
</dbReference>
<dbReference type="InterPro" id="IPR022634">
    <property type="entry name" value="DNA_polIII_beta_N"/>
</dbReference>
<evidence type="ECO:0000259" key="11">
    <source>
        <dbReference type="Pfam" id="PF00712"/>
    </source>
</evidence>
<dbReference type="GO" id="GO:0003677">
    <property type="term" value="F:DNA binding"/>
    <property type="evidence" value="ECO:0007669"/>
    <property type="project" value="UniProtKB-UniRule"/>
</dbReference>
<dbReference type="EMBL" id="CP023434">
    <property type="protein sequence ID" value="AXY24538.1"/>
    <property type="molecule type" value="Genomic_DNA"/>
</dbReference>
<protein>
    <recommendedName>
        <fullName evidence="3 10">Beta sliding clamp</fullName>
    </recommendedName>
</protein>
<evidence type="ECO:0000313" key="14">
    <source>
        <dbReference type="EMBL" id="AXY24538.1"/>
    </source>
</evidence>
<organism evidence="14 15">
    <name type="scientific">Suicoccus acidiformans</name>
    <dbReference type="NCBI Taxonomy" id="2036206"/>
    <lineage>
        <taxon>Bacteria</taxon>
        <taxon>Bacillati</taxon>
        <taxon>Bacillota</taxon>
        <taxon>Bacilli</taxon>
        <taxon>Lactobacillales</taxon>
        <taxon>Aerococcaceae</taxon>
        <taxon>Suicoccus</taxon>
    </lineage>
</organism>
<comment type="subcellular location">
    <subcellularLocation>
        <location evidence="1 10">Cytoplasm</location>
    </subcellularLocation>
</comment>
<evidence type="ECO:0000256" key="1">
    <source>
        <dbReference type="ARBA" id="ARBA00004496"/>
    </source>
</evidence>
<keyword evidence="15" id="KW-1185">Reference proteome</keyword>
<evidence type="ECO:0000256" key="8">
    <source>
        <dbReference type="ARBA" id="ARBA00022932"/>
    </source>
</evidence>
<name>A0A347WHI1_9LACT</name>
<evidence type="ECO:0000256" key="6">
    <source>
        <dbReference type="ARBA" id="ARBA00022695"/>
    </source>
</evidence>
<evidence type="ECO:0000256" key="3">
    <source>
        <dbReference type="ARBA" id="ARBA00021035"/>
    </source>
</evidence>
<dbReference type="GO" id="GO:0008408">
    <property type="term" value="F:3'-5' exonuclease activity"/>
    <property type="evidence" value="ECO:0007669"/>
    <property type="project" value="InterPro"/>
</dbReference>
<dbReference type="GO" id="GO:0006271">
    <property type="term" value="P:DNA strand elongation involved in DNA replication"/>
    <property type="evidence" value="ECO:0007669"/>
    <property type="project" value="TreeGrafter"/>
</dbReference>
<dbReference type="InterPro" id="IPR022635">
    <property type="entry name" value="DNA_polIII_beta_C"/>
</dbReference>
<dbReference type="KEGG" id="abae:CL176_00015"/>
<dbReference type="NCBIfam" id="TIGR00663">
    <property type="entry name" value="dnan"/>
    <property type="match status" value="1"/>
</dbReference>
<dbReference type="PANTHER" id="PTHR30478">
    <property type="entry name" value="DNA POLYMERASE III SUBUNIT BETA"/>
    <property type="match status" value="1"/>
</dbReference>
<evidence type="ECO:0000256" key="5">
    <source>
        <dbReference type="ARBA" id="ARBA00022679"/>
    </source>
</evidence>
<dbReference type="Gene3D" id="3.70.10.10">
    <property type="match status" value="1"/>
</dbReference>
<dbReference type="Pfam" id="PF02768">
    <property type="entry name" value="DNA_pol3_beta_3"/>
    <property type="match status" value="1"/>
</dbReference>
<evidence type="ECO:0000256" key="2">
    <source>
        <dbReference type="ARBA" id="ARBA00010752"/>
    </source>
</evidence>
<evidence type="ECO:0000256" key="9">
    <source>
        <dbReference type="ARBA" id="ARBA00023125"/>
    </source>
</evidence>
<proteinExistence type="inferred from homology"/>
<dbReference type="Pfam" id="PF02767">
    <property type="entry name" value="DNA_pol3_beta_2"/>
    <property type="match status" value="1"/>
</dbReference>
<evidence type="ECO:0000256" key="4">
    <source>
        <dbReference type="ARBA" id="ARBA00022490"/>
    </source>
</evidence>
<comment type="function">
    <text evidence="10">Confers DNA tethering and processivity to DNA polymerases and other proteins. Acts as a clamp, forming a ring around DNA (a reaction catalyzed by the clamp-loading complex) which diffuses in an ATP-independent manner freely and bidirectionally along dsDNA. Initially characterized for its ability to contact the catalytic subunit of DNA polymerase III (Pol III), a complex, multichain enzyme responsible for most of the replicative synthesis in bacteria; Pol III exhibits 3'-5' exonuclease proofreading activity. The beta chain is required for initiation of replication as well as for processivity of DNA replication.</text>
</comment>
<evidence type="ECO:0000256" key="7">
    <source>
        <dbReference type="ARBA" id="ARBA00022705"/>
    </source>
</evidence>
<dbReference type="Proteomes" id="UP000263232">
    <property type="component" value="Chromosome"/>
</dbReference>
<dbReference type="RefSeq" id="WP_118989462.1">
    <property type="nucleotide sequence ID" value="NZ_CP023434.1"/>
</dbReference>
<evidence type="ECO:0000256" key="10">
    <source>
        <dbReference type="PIRNR" id="PIRNR000804"/>
    </source>
</evidence>
<dbReference type="CDD" id="cd00140">
    <property type="entry name" value="beta_clamp"/>
    <property type="match status" value="1"/>
</dbReference>
<feature type="domain" description="DNA polymerase III beta sliding clamp central" evidence="12">
    <location>
        <begin position="137"/>
        <end position="251"/>
    </location>
</feature>
<dbReference type="AlphaFoldDB" id="A0A347WHI1"/>
<keyword evidence="5 10" id="KW-0808">Transferase</keyword>
<dbReference type="GO" id="GO:0005737">
    <property type="term" value="C:cytoplasm"/>
    <property type="evidence" value="ECO:0007669"/>
    <property type="project" value="UniProtKB-SubCell"/>
</dbReference>
<comment type="similarity">
    <text evidence="2 10">Belongs to the beta sliding clamp family.</text>
</comment>
<dbReference type="InterPro" id="IPR046938">
    <property type="entry name" value="DNA_clamp_sf"/>
</dbReference>
<keyword evidence="9" id="KW-0238">DNA-binding</keyword>
<keyword evidence="4 10" id="KW-0963">Cytoplasm</keyword>
<dbReference type="InterPro" id="IPR001001">
    <property type="entry name" value="DNA_polIII_beta"/>
</dbReference>
<dbReference type="OrthoDB" id="8421503at2"/>
<evidence type="ECO:0000313" key="15">
    <source>
        <dbReference type="Proteomes" id="UP000263232"/>
    </source>
</evidence>
<accession>A0A347WHI1</accession>
<dbReference type="Pfam" id="PF00712">
    <property type="entry name" value="DNA_pol3_beta"/>
    <property type="match status" value="1"/>
</dbReference>
<dbReference type="InterPro" id="IPR022637">
    <property type="entry name" value="DNA_polIII_beta_cen"/>
</dbReference>
<keyword evidence="6 10" id="KW-0548">Nucleotidyltransferase</keyword>
<gene>
    <name evidence="14" type="ORF">CL176_00015</name>
</gene>
<dbReference type="PANTHER" id="PTHR30478:SF0">
    <property type="entry name" value="BETA SLIDING CLAMP"/>
    <property type="match status" value="1"/>
</dbReference>
<comment type="subunit">
    <text evidence="10">Forms a ring-shaped head-to-tail homodimer around DNA.</text>
</comment>
<feature type="domain" description="DNA polymerase III beta sliding clamp C-terminal" evidence="13">
    <location>
        <begin position="254"/>
        <end position="363"/>
    </location>
</feature>
<sequence>MKFTINRLPFLEQLTNVGRAVSGKATIPILQGIKISVEEDKITLTGSDSEISIESTLYVEDETYHIQIEETGSIVLTARLFSDIVRKLPTGQVTIESNAQNQTLITSGKAHFTLIGQDGSAYPRLPDYSEEFRLIIPTIPFKNMVNQTIFSASNQESRPVLTGLHLVAEEGFIRGVATDSHRLSQRDVSMTETKEELGFDQLTIPKKSVVELTRIVKDDQIIEMLVLDKQIIFFVDNVIIYSRLLEGNYPETDRLIPTEYETRITVNSNTFHEAIDRASLISHQGKNNVVQLSFDNEIVSLYVRGNERGEGVEHIEVKAVEGSPTTIAFNPDYMKEALKSFEGVDIHIDIQSAIRPMLLSPATYEEDNEEEVEDAKHNSLLQILTPIRTH</sequence>
<dbReference type="GO" id="GO:0003887">
    <property type="term" value="F:DNA-directed DNA polymerase activity"/>
    <property type="evidence" value="ECO:0007669"/>
    <property type="project" value="UniProtKB-UniRule"/>
</dbReference>
<reference evidence="14 15" key="1">
    <citation type="submission" date="2017-09" db="EMBL/GenBank/DDBJ databases">
        <title>Complete genome sequence of Oxytococcus suis strain ZY16052.</title>
        <authorList>
            <person name="Li F."/>
        </authorList>
    </citation>
    <scope>NUCLEOTIDE SEQUENCE [LARGE SCALE GENOMIC DNA]</scope>
    <source>
        <strain evidence="14 15">ZY16052</strain>
    </source>
</reference>
<dbReference type="SUPFAM" id="SSF55979">
    <property type="entry name" value="DNA clamp"/>
    <property type="match status" value="3"/>
</dbReference>
<evidence type="ECO:0000259" key="12">
    <source>
        <dbReference type="Pfam" id="PF02767"/>
    </source>
</evidence>